<evidence type="ECO:0000256" key="3">
    <source>
        <dbReference type="ARBA" id="ARBA00023163"/>
    </source>
</evidence>
<evidence type="ECO:0000256" key="2">
    <source>
        <dbReference type="ARBA" id="ARBA00023125"/>
    </source>
</evidence>
<organism evidence="6 7">
    <name type="scientific">Scopulibacillus daqui</name>
    <dbReference type="NCBI Taxonomy" id="1469162"/>
    <lineage>
        <taxon>Bacteria</taxon>
        <taxon>Bacillati</taxon>
        <taxon>Bacillota</taxon>
        <taxon>Bacilli</taxon>
        <taxon>Bacillales</taxon>
        <taxon>Sporolactobacillaceae</taxon>
        <taxon>Scopulibacillus</taxon>
    </lineage>
</organism>
<reference evidence="6 7" key="1">
    <citation type="submission" date="2021-01" db="EMBL/GenBank/DDBJ databases">
        <title>Genomic Encyclopedia of Type Strains, Phase IV (KMG-IV): sequencing the most valuable type-strain genomes for metagenomic binning, comparative biology and taxonomic classification.</title>
        <authorList>
            <person name="Goeker M."/>
        </authorList>
    </citation>
    <scope>NUCLEOTIDE SEQUENCE [LARGE SCALE GENOMIC DNA]</scope>
    <source>
        <strain evidence="6 7">DSM 28236</strain>
    </source>
</reference>
<dbReference type="Pfam" id="PF00356">
    <property type="entry name" value="LacI"/>
    <property type="match status" value="1"/>
</dbReference>
<keyword evidence="3" id="KW-0804">Transcription</keyword>
<gene>
    <name evidence="6" type="ORF">JOD45_002865</name>
</gene>
<dbReference type="PANTHER" id="PTHR30146">
    <property type="entry name" value="LACI-RELATED TRANSCRIPTIONAL REPRESSOR"/>
    <property type="match status" value="1"/>
</dbReference>
<feature type="domain" description="HTH lacI-type" evidence="4">
    <location>
        <begin position="3"/>
        <end position="57"/>
    </location>
</feature>
<name>A0ABS2Q2V6_9BACL</name>
<evidence type="ECO:0000259" key="5">
    <source>
        <dbReference type="PROSITE" id="PS50943"/>
    </source>
</evidence>
<dbReference type="CDD" id="cd01392">
    <property type="entry name" value="HTH_LacI"/>
    <property type="match status" value="1"/>
</dbReference>
<dbReference type="SMART" id="SM00354">
    <property type="entry name" value="HTH_LACI"/>
    <property type="match status" value="1"/>
</dbReference>
<dbReference type="PRINTS" id="PR00036">
    <property type="entry name" value="HTHLACI"/>
</dbReference>
<sequence>MKPTIYDVAEKAGVSIATVSKVINNTGKISDKTKQKVLKIMEEINYQPSVVASALTGKQTNTIGFLIPDIANPFHAEMARSVEDRGHELGFSVVMCNTDGNLDKEAQYLEWLQRKRVDGIILGSAAQNNAIIKELIKQEIPAALIATDMPSLSVNAVLVDDFLGGYQAISHLTSLGHTDIAFLAGNLNNVMEKERLRGYKQALQEAGAAFDRKNLLTNNFSFDDAKRSMKKLIESGRRPTAVFAFNDLLAIGAIHGAKEAGLKIPDDLSVIGFDNTLLAAVNDPPLTTIAQPIQDMGRTVTDLLVKEIKGGNTVKQRVVLLPELVVRQTTIPPKI</sequence>
<proteinExistence type="predicted"/>
<dbReference type="EMBL" id="JAFBER010000025">
    <property type="protein sequence ID" value="MBM7646633.1"/>
    <property type="molecule type" value="Genomic_DNA"/>
</dbReference>
<dbReference type="InterPro" id="IPR000843">
    <property type="entry name" value="HTH_LacI"/>
</dbReference>
<dbReference type="Pfam" id="PF13377">
    <property type="entry name" value="Peripla_BP_3"/>
    <property type="match status" value="1"/>
</dbReference>
<dbReference type="PROSITE" id="PS00356">
    <property type="entry name" value="HTH_LACI_1"/>
    <property type="match status" value="1"/>
</dbReference>
<keyword evidence="1" id="KW-0805">Transcription regulation</keyword>
<protein>
    <submittedName>
        <fullName evidence="6">LacI family transcriptional regulator</fullName>
    </submittedName>
</protein>
<evidence type="ECO:0000256" key="1">
    <source>
        <dbReference type="ARBA" id="ARBA00023015"/>
    </source>
</evidence>
<dbReference type="PROSITE" id="PS50943">
    <property type="entry name" value="HTH_CROC1"/>
    <property type="match status" value="1"/>
</dbReference>
<dbReference type="PROSITE" id="PS50932">
    <property type="entry name" value="HTH_LACI_2"/>
    <property type="match status" value="1"/>
</dbReference>
<dbReference type="Proteomes" id="UP000808914">
    <property type="component" value="Unassembled WGS sequence"/>
</dbReference>
<dbReference type="InterPro" id="IPR010982">
    <property type="entry name" value="Lambda_DNA-bd_dom_sf"/>
</dbReference>
<dbReference type="InterPro" id="IPR046335">
    <property type="entry name" value="LacI/GalR-like_sensor"/>
</dbReference>
<keyword evidence="7" id="KW-1185">Reference proteome</keyword>
<dbReference type="SUPFAM" id="SSF53822">
    <property type="entry name" value="Periplasmic binding protein-like I"/>
    <property type="match status" value="1"/>
</dbReference>
<feature type="domain" description="HTH cro/C1-type" evidence="5">
    <location>
        <begin position="4"/>
        <end position="47"/>
    </location>
</feature>
<dbReference type="Gene3D" id="3.40.50.2300">
    <property type="match status" value="2"/>
</dbReference>
<evidence type="ECO:0000313" key="7">
    <source>
        <dbReference type="Proteomes" id="UP000808914"/>
    </source>
</evidence>
<dbReference type="RefSeq" id="WP_205004518.1">
    <property type="nucleotide sequence ID" value="NZ_JAFBER010000025.1"/>
</dbReference>
<dbReference type="PANTHER" id="PTHR30146:SF147">
    <property type="entry name" value="HTH-TYPE TRANSCRIPTIONAL REGULATOR DEGA"/>
    <property type="match status" value="1"/>
</dbReference>
<dbReference type="InterPro" id="IPR001387">
    <property type="entry name" value="Cro/C1-type_HTH"/>
</dbReference>
<dbReference type="Gene3D" id="1.10.260.40">
    <property type="entry name" value="lambda repressor-like DNA-binding domains"/>
    <property type="match status" value="1"/>
</dbReference>
<dbReference type="CDD" id="cd06267">
    <property type="entry name" value="PBP1_LacI_sugar_binding-like"/>
    <property type="match status" value="1"/>
</dbReference>
<comment type="caution">
    <text evidence="6">The sequence shown here is derived from an EMBL/GenBank/DDBJ whole genome shotgun (WGS) entry which is preliminary data.</text>
</comment>
<dbReference type="SUPFAM" id="SSF47413">
    <property type="entry name" value="lambda repressor-like DNA-binding domains"/>
    <property type="match status" value="1"/>
</dbReference>
<evidence type="ECO:0000259" key="4">
    <source>
        <dbReference type="PROSITE" id="PS50932"/>
    </source>
</evidence>
<accession>A0ABS2Q2V6</accession>
<keyword evidence="2" id="KW-0238">DNA-binding</keyword>
<dbReference type="InterPro" id="IPR028082">
    <property type="entry name" value="Peripla_BP_I"/>
</dbReference>
<evidence type="ECO:0000313" key="6">
    <source>
        <dbReference type="EMBL" id="MBM7646633.1"/>
    </source>
</evidence>